<dbReference type="RefSeq" id="WP_269425038.1">
    <property type="nucleotide sequence ID" value="NZ_JAPWGY010000012.1"/>
</dbReference>
<protein>
    <recommendedName>
        <fullName evidence="3">Twin-arginine translocation pathway signal protein</fullName>
    </recommendedName>
</protein>
<comment type="caution">
    <text evidence="1">The sequence shown here is derived from an EMBL/GenBank/DDBJ whole genome shotgun (WGS) entry which is preliminary data.</text>
</comment>
<dbReference type="EMBL" id="JAPWGY010000012">
    <property type="protein sequence ID" value="MCZ4282896.1"/>
    <property type="molecule type" value="Genomic_DNA"/>
</dbReference>
<dbReference type="InterPro" id="IPR000415">
    <property type="entry name" value="Nitroreductase-like"/>
</dbReference>
<dbReference type="InterPro" id="IPR006311">
    <property type="entry name" value="TAT_signal"/>
</dbReference>
<name>A0ABT4LP76_9PROT</name>
<evidence type="ECO:0000313" key="1">
    <source>
        <dbReference type="EMBL" id="MCZ4282896.1"/>
    </source>
</evidence>
<evidence type="ECO:0008006" key="3">
    <source>
        <dbReference type="Google" id="ProtNLM"/>
    </source>
</evidence>
<dbReference type="SUPFAM" id="SSF55469">
    <property type="entry name" value="FMN-dependent nitroreductase-like"/>
    <property type="match status" value="1"/>
</dbReference>
<keyword evidence="2" id="KW-1185">Reference proteome</keyword>
<dbReference type="NCBIfam" id="NF047509">
    <property type="entry name" value="Rv3131_FMN_oxido"/>
    <property type="match status" value="1"/>
</dbReference>
<evidence type="ECO:0000313" key="2">
    <source>
        <dbReference type="Proteomes" id="UP001069802"/>
    </source>
</evidence>
<organism evidence="1 2">
    <name type="scientific">Kiloniella laminariae</name>
    <dbReference type="NCBI Taxonomy" id="454162"/>
    <lineage>
        <taxon>Bacteria</taxon>
        <taxon>Pseudomonadati</taxon>
        <taxon>Pseudomonadota</taxon>
        <taxon>Alphaproteobacteria</taxon>
        <taxon>Rhodospirillales</taxon>
        <taxon>Kiloniellaceae</taxon>
        <taxon>Kiloniella</taxon>
    </lineage>
</organism>
<dbReference type="Gene3D" id="3.40.109.10">
    <property type="entry name" value="NADH Oxidase"/>
    <property type="match status" value="1"/>
</dbReference>
<dbReference type="Proteomes" id="UP001069802">
    <property type="component" value="Unassembled WGS sequence"/>
</dbReference>
<reference evidence="1" key="1">
    <citation type="submission" date="2022-12" db="EMBL/GenBank/DDBJ databases">
        <title>Bacterial isolates from different developmental stages of Nematostella vectensis.</title>
        <authorList>
            <person name="Fraune S."/>
        </authorList>
    </citation>
    <scope>NUCLEOTIDE SEQUENCE</scope>
    <source>
        <strain evidence="1">G21630-S1</strain>
    </source>
</reference>
<dbReference type="PROSITE" id="PS51318">
    <property type="entry name" value="TAT"/>
    <property type="match status" value="1"/>
</dbReference>
<gene>
    <name evidence="1" type="ORF">O4H49_19075</name>
</gene>
<proteinExistence type="predicted"/>
<accession>A0ABT4LP76</accession>
<sequence length="383" mass="41942">MQQGRRKFLKIIGGTGVILAAGAGGWSATRDPKRARLPWTDAGRIYADPIRNALSYAILAPNPHNRQPWQVELKSESEATLFCQLDRLLPETDPYNRQITIGLGCFLEILQIAAAQSGYRAEIDVFPEGSNDQKLDARAVAHIRLVADATQKKDPLFHAILNRRTNRTVFDETREIAQSGLDAIARSGYGSIRVSVLSDARSISTLKEIGWQASLVEVKTPEKHGESVALMRIGKAEIEETPDGISLGGAFLEAANRAGYVTRDSLADPASGAFAESLDYMRPLNETAGAFVILATEDNNRKSQIAAGRDYVRANLTATTHGISMQPHSQALQEYDEMKELHQKIHALFAEKGETLQMLARIGYGAEVPPAPRWALDTRIVSG</sequence>